<organism evidence="15">
    <name type="scientific">Taeniogonalos tricolor</name>
    <dbReference type="NCBI Taxonomy" id="2491144"/>
    <lineage>
        <taxon>Eukaryota</taxon>
        <taxon>Metazoa</taxon>
        <taxon>Ecdysozoa</taxon>
        <taxon>Arthropoda</taxon>
        <taxon>Hexapoda</taxon>
        <taxon>Insecta</taxon>
        <taxon>Pterygota</taxon>
        <taxon>Neoptera</taxon>
        <taxon>Endopterygota</taxon>
        <taxon>Hymenoptera</taxon>
        <taxon>Apocrita</taxon>
        <taxon>Trigonaloidea</taxon>
        <taxon>Trigonalidae</taxon>
        <taxon>Taeniogonalos</taxon>
    </lineage>
</organism>
<feature type="transmembrane region" description="Helical" evidence="14">
    <location>
        <begin position="228"/>
        <end position="250"/>
    </location>
</feature>
<name>A0A3S8V1D0_9HYME</name>
<keyword evidence="12" id="KW-0520">NAD</keyword>
<feature type="transmembrane region" description="Helical" evidence="14">
    <location>
        <begin position="256"/>
        <end position="278"/>
    </location>
</feature>
<keyword evidence="8 14" id="KW-1133">Transmembrane helix</keyword>
<gene>
    <name evidence="15" type="primary">nad1</name>
</gene>
<evidence type="ECO:0000256" key="3">
    <source>
        <dbReference type="ARBA" id="ARBA00010535"/>
    </source>
</evidence>
<dbReference type="HAMAP" id="MF_01350">
    <property type="entry name" value="NDH1_NuoH"/>
    <property type="match status" value="1"/>
</dbReference>
<evidence type="ECO:0000256" key="4">
    <source>
        <dbReference type="ARBA" id="ARBA00021009"/>
    </source>
</evidence>
<feature type="transmembrane region" description="Helical" evidence="14">
    <location>
        <begin position="180"/>
        <end position="199"/>
    </location>
</feature>
<evidence type="ECO:0000256" key="13">
    <source>
        <dbReference type="RuleBase" id="RU000473"/>
    </source>
</evidence>
<feature type="transmembrane region" description="Helical" evidence="14">
    <location>
        <begin position="110"/>
        <end position="132"/>
    </location>
</feature>
<comment type="subcellular location">
    <subcellularLocation>
        <location evidence="2 12">Mitochondrion inner membrane</location>
        <topology evidence="2 12">Multi-pass membrane protein</topology>
    </subcellularLocation>
</comment>
<dbReference type="PANTHER" id="PTHR11432">
    <property type="entry name" value="NADH DEHYDROGENASE SUBUNIT 1"/>
    <property type="match status" value="1"/>
</dbReference>
<dbReference type="GO" id="GO:0009060">
    <property type="term" value="P:aerobic respiration"/>
    <property type="evidence" value="ECO:0007669"/>
    <property type="project" value="TreeGrafter"/>
</dbReference>
<keyword evidence="7" id="KW-0999">Mitochondrion inner membrane</keyword>
<evidence type="ECO:0000256" key="14">
    <source>
        <dbReference type="SAM" id="Phobius"/>
    </source>
</evidence>
<evidence type="ECO:0000256" key="10">
    <source>
        <dbReference type="ARBA" id="ARBA00023128"/>
    </source>
</evidence>
<accession>A0A3S8V1D0</accession>
<comment type="catalytic activity">
    <reaction evidence="13">
        <text>a ubiquinone + NADH + 5 H(+)(in) = a ubiquinol + NAD(+) + 4 H(+)(out)</text>
        <dbReference type="Rhea" id="RHEA:29091"/>
        <dbReference type="Rhea" id="RHEA-COMP:9565"/>
        <dbReference type="Rhea" id="RHEA-COMP:9566"/>
        <dbReference type="ChEBI" id="CHEBI:15378"/>
        <dbReference type="ChEBI" id="CHEBI:16389"/>
        <dbReference type="ChEBI" id="CHEBI:17976"/>
        <dbReference type="ChEBI" id="CHEBI:57540"/>
        <dbReference type="ChEBI" id="CHEBI:57945"/>
        <dbReference type="EC" id="7.1.1.2"/>
    </reaction>
</comment>
<dbReference type="AlphaFoldDB" id="A0A3S8V1D0"/>
<feature type="transmembrane region" description="Helical" evidence="14">
    <location>
        <begin position="79"/>
        <end position="98"/>
    </location>
</feature>
<keyword evidence="11 14" id="KW-0472">Membrane</keyword>
<dbReference type="PROSITE" id="PS00667">
    <property type="entry name" value="COMPLEX1_ND1_1"/>
    <property type="match status" value="1"/>
</dbReference>
<evidence type="ECO:0000256" key="11">
    <source>
        <dbReference type="ARBA" id="ARBA00023136"/>
    </source>
</evidence>
<evidence type="ECO:0000256" key="9">
    <source>
        <dbReference type="ARBA" id="ARBA00023075"/>
    </source>
</evidence>
<keyword evidence="5" id="KW-0813">Transport</keyword>
<evidence type="ECO:0000256" key="12">
    <source>
        <dbReference type="RuleBase" id="RU000471"/>
    </source>
</evidence>
<feature type="transmembrane region" description="Helical" evidence="14">
    <location>
        <begin position="290"/>
        <end position="312"/>
    </location>
</feature>
<dbReference type="Pfam" id="PF00146">
    <property type="entry name" value="NADHdh"/>
    <property type="match status" value="1"/>
</dbReference>
<dbReference type="PANTHER" id="PTHR11432:SF3">
    <property type="entry name" value="NADH-UBIQUINONE OXIDOREDUCTASE CHAIN 1"/>
    <property type="match status" value="1"/>
</dbReference>
<keyword evidence="10 13" id="KW-0496">Mitochondrion</keyword>
<reference evidence="15" key="1">
    <citation type="journal article" date="2018" name="Mol. Phylogenet. Evol.">
        <title>Mitochondrial phylogenomics of the Hymenoptera.</title>
        <authorList>
            <person name="Tang P."/>
            <person name="Zhu J.C."/>
            <person name="Zheng B.Y."/>
            <person name="Wei S.J."/>
            <person name="Sharkey M."/>
            <person name="Chen X.X."/>
            <person name="Vogler A.P."/>
        </authorList>
    </citation>
    <scope>NUCLEOTIDE SEQUENCE</scope>
</reference>
<comment type="function">
    <text evidence="1">Core subunit of the mitochondrial membrane respiratory chain NADH dehydrogenase (Complex I) that is believed to belong to the minimal assembly required for catalysis. Complex I functions in the transfer of electrons from NADH to the respiratory chain. The immediate electron acceptor for the enzyme is believed to be ubiquinone.</text>
</comment>
<comment type="similarity">
    <text evidence="3 12">Belongs to the complex I subunit 1 family.</text>
</comment>
<evidence type="ECO:0000313" key="15">
    <source>
        <dbReference type="EMBL" id="AZL93496.1"/>
    </source>
</evidence>
<dbReference type="GO" id="GO:0005743">
    <property type="term" value="C:mitochondrial inner membrane"/>
    <property type="evidence" value="ECO:0007669"/>
    <property type="project" value="UniProtKB-SubCell"/>
</dbReference>
<geneLocation type="mitochondrion" evidence="15"/>
<dbReference type="InterPro" id="IPR018086">
    <property type="entry name" value="NADH_UbQ_OxRdtase_su1_CS"/>
</dbReference>
<dbReference type="EC" id="7.1.1.2" evidence="13"/>
<feature type="transmembrane region" description="Helical" evidence="14">
    <location>
        <begin position="6"/>
        <end position="32"/>
    </location>
</feature>
<evidence type="ECO:0000256" key="6">
    <source>
        <dbReference type="ARBA" id="ARBA00022692"/>
    </source>
</evidence>
<keyword evidence="9 13" id="KW-0830">Ubiquinone</keyword>
<dbReference type="GO" id="GO:0008137">
    <property type="term" value="F:NADH dehydrogenase (ubiquinone) activity"/>
    <property type="evidence" value="ECO:0007669"/>
    <property type="project" value="UniProtKB-EC"/>
</dbReference>
<keyword evidence="6 12" id="KW-0812">Transmembrane</keyword>
<dbReference type="EMBL" id="MG923515">
    <property type="protein sequence ID" value="AZL93496.1"/>
    <property type="molecule type" value="Genomic_DNA"/>
</dbReference>
<proteinExistence type="inferred from homology"/>
<dbReference type="InterPro" id="IPR001694">
    <property type="entry name" value="NADH_UbQ_OxRdtase_su1/FPO"/>
</dbReference>
<protein>
    <recommendedName>
        <fullName evidence="4 13">NADH-ubiquinone oxidoreductase chain 1</fullName>
        <ecNumber evidence="13">7.1.1.2</ecNumber>
    </recommendedName>
</protein>
<sequence>MYSLITYIFLNMITFITLLVMALIGMSFITLLERKMLSYIQMRKGPNKVSLMGFFQPFSDAIKLISKESFFLFKSNYTLFYMSPVITMMLSLTLWMIYPFFFTLITMKLSILLMFSFMSVSTYSSLLMGWASNSIYSMLGCVRMIAQMISYEVSFFLIFLSLMIISESLSFWMIMSMQKFMWFIFPMNILAMIFILSMLSELNRTPYDFSEGESELVSGFNTEYFSTFFTMIFMAEYTMIMILTMIFSMMFMTSGISIMLIFKTFLMTVFIIWCRGLLPRFRYDLLMNMAWKNFLPISLMFMIITLNLKYLINMN</sequence>
<evidence type="ECO:0000256" key="8">
    <source>
        <dbReference type="ARBA" id="ARBA00022989"/>
    </source>
</evidence>
<evidence type="ECO:0000256" key="5">
    <source>
        <dbReference type="ARBA" id="ARBA00022448"/>
    </source>
</evidence>
<evidence type="ECO:0000256" key="7">
    <source>
        <dbReference type="ARBA" id="ARBA00022792"/>
    </source>
</evidence>
<dbReference type="GO" id="GO:0003954">
    <property type="term" value="F:NADH dehydrogenase activity"/>
    <property type="evidence" value="ECO:0007669"/>
    <property type="project" value="TreeGrafter"/>
</dbReference>
<feature type="transmembrane region" description="Helical" evidence="14">
    <location>
        <begin position="153"/>
        <end position="174"/>
    </location>
</feature>
<evidence type="ECO:0000256" key="2">
    <source>
        <dbReference type="ARBA" id="ARBA00004448"/>
    </source>
</evidence>
<evidence type="ECO:0000256" key="1">
    <source>
        <dbReference type="ARBA" id="ARBA00003257"/>
    </source>
</evidence>